<evidence type="ECO:0000313" key="2">
    <source>
        <dbReference type="Proteomes" id="UP000002028"/>
    </source>
</evidence>
<dbReference type="STRING" id="504472.Slin_4000"/>
<dbReference type="AlphaFoldDB" id="D2QIR4"/>
<accession>D2QIR4</accession>
<sequence>MEWSLCWFLLPLGIDLTKFMKYKKHVFICNNQKVAPKKSCGEAHGNELVDAFKAALAERGLLKEMRAQRTGCLDACAFGPTLVVYPEGTYYGNVQLSDVAEIVDSHLVNDQPVERLKLDF</sequence>
<gene>
    <name evidence="1" type="ordered locus">Slin_4000</name>
</gene>
<dbReference type="InterPro" id="IPR036249">
    <property type="entry name" value="Thioredoxin-like_sf"/>
</dbReference>
<dbReference type="Proteomes" id="UP000002028">
    <property type="component" value="Chromosome"/>
</dbReference>
<keyword evidence="2" id="KW-1185">Reference proteome</keyword>
<dbReference type="eggNOG" id="COG3411">
    <property type="taxonomic scope" value="Bacteria"/>
</dbReference>
<name>D2QIR4_SPILD</name>
<evidence type="ECO:0000313" key="1">
    <source>
        <dbReference type="EMBL" id="ADB39990.1"/>
    </source>
</evidence>
<reference evidence="1 2" key="1">
    <citation type="journal article" date="2010" name="Stand. Genomic Sci.">
        <title>Complete genome sequence of Spirosoma linguale type strain (1).</title>
        <authorList>
            <person name="Lail K."/>
            <person name="Sikorski J."/>
            <person name="Saunders E."/>
            <person name="Lapidus A."/>
            <person name="Glavina Del Rio T."/>
            <person name="Copeland A."/>
            <person name="Tice H."/>
            <person name="Cheng J.-F."/>
            <person name="Lucas S."/>
            <person name="Nolan M."/>
            <person name="Bruce D."/>
            <person name="Goodwin L."/>
            <person name="Pitluck S."/>
            <person name="Ivanova N."/>
            <person name="Mavromatis K."/>
            <person name="Ovchinnikova G."/>
            <person name="Pati A."/>
            <person name="Chen A."/>
            <person name="Palaniappan K."/>
            <person name="Land M."/>
            <person name="Hauser L."/>
            <person name="Chang Y.-J."/>
            <person name="Jeffries C.D."/>
            <person name="Chain P."/>
            <person name="Brettin T."/>
            <person name="Detter J.C."/>
            <person name="Schuetze A."/>
            <person name="Rohde M."/>
            <person name="Tindall B.J."/>
            <person name="Goeker M."/>
            <person name="Bristow J."/>
            <person name="Eisen J.A."/>
            <person name="Markowitz V."/>
            <person name="Hugenholtz P."/>
            <person name="Kyrpides N.C."/>
            <person name="Klenk H.-P."/>
            <person name="Chen F."/>
        </authorList>
    </citation>
    <scope>NUCLEOTIDE SEQUENCE [LARGE SCALE GENOMIC DNA]</scope>
    <source>
        <strain evidence="2">ATCC 33905 / DSM 74 / LMG 10896 / Claus 1</strain>
    </source>
</reference>
<dbReference type="HOGENOM" id="CLU_126515_1_0_10"/>
<protein>
    <submittedName>
        <fullName evidence="1">Ferredoxin-like protein</fullName>
    </submittedName>
</protein>
<dbReference type="SUPFAM" id="SSF52833">
    <property type="entry name" value="Thioredoxin-like"/>
    <property type="match status" value="1"/>
</dbReference>
<dbReference type="KEGG" id="sli:Slin_4000"/>
<proteinExistence type="predicted"/>
<organism evidence="1 2">
    <name type="scientific">Spirosoma linguale (strain ATCC 33905 / DSM 74 / LMG 10896 / Claus 1)</name>
    <dbReference type="NCBI Taxonomy" id="504472"/>
    <lineage>
        <taxon>Bacteria</taxon>
        <taxon>Pseudomonadati</taxon>
        <taxon>Bacteroidota</taxon>
        <taxon>Cytophagia</taxon>
        <taxon>Cytophagales</taxon>
        <taxon>Cytophagaceae</taxon>
        <taxon>Spirosoma</taxon>
    </lineage>
</organism>
<dbReference type="CDD" id="cd02980">
    <property type="entry name" value="TRX_Fd_family"/>
    <property type="match status" value="1"/>
</dbReference>
<dbReference type="EMBL" id="CP001769">
    <property type="protein sequence ID" value="ADB39990.1"/>
    <property type="molecule type" value="Genomic_DNA"/>
</dbReference>
<dbReference type="Gene3D" id="3.40.30.10">
    <property type="entry name" value="Glutaredoxin"/>
    <property type="match status" value="1"/>
</dbReference>